<evidence type="ECO:0000256" key="21">
    <source>
        <dbReference type="ARBA" id="ARBA00050270"/>
    </source>
</evidence>
<keyword evidence="9" id="KW-0152">Cholesterol biosynthesis</keyword>
<dbReference type="Gene3D" id="3.40.50.720">
    <property type="entry name" value="NAD(P)-binding Rossmann-like Domain"/>
    <property type="match status" value="1"/>
</dbReference>
<dbReference type="STRING" id="7868.ENSCMIP00000008739"/>
<evidence type="ECO:0000256" key="9">
    <source>
        <dbReference type="ARBA" id="ARBA00022778"/>
    </source>
</evidence>
<evidence type="ECO:0000256" key="32">
    <source>
        <dbReference type="ARBA" id="ARBA00066634"/>
    </source>
</evidence>
<comment type="catalytic activity">
    <reaction evidence="22">
        <text>4alpha-carboxy-5alpha-cholest-8-ene-3beta-ol + NADP(+) = 5alpha-cholest-8-en-3-one + CO2 + NADPH</text>
        <dbReference type="Rhea" id="RHEA:46848"/>
        <dbReference type="ChEBI" id="CHEBI:16526"/>
        <dbReference type="ChEBI" id="CHEBI:57783"/>
        <dbReference type="ChEBI" id="CHEBI:58349"/>
        <dbReference type="ChEBI" id="CHEBI:87055"/>
        <dbReference type="ChEBI" id="CHEBI:87056"/>
    </reaction>
    <physiologicalReaction direction="left-to-right" evidence="22">
        <dbReference type="Rhea" id="RHEA:46849"/>
    </physiologicalReaction>
</comment>
<keyword evidence="5" id="KW-0444">Lipid biosynthesis</keyword>
<comment type="catalytic activity">
    <reaction evidence="23">
        <text>a 3beta-hydroxysteroid-4alpha-carboxylate + NADP(+) = a 3-oxosteroid + CO2 + NADPH</text>
        <dbReference type="Rhea" id="RHEA:34771"/>
        <dbReference type="ChEBI" id="CHEBI:16526"/>
        <dbReference type="ChEBI" id="CHEBI:47788"/>
        <dbReference type="ChEBI" id="CHEBI:57783"/>
        <dbReference type="ChEBI" id="CHEBI:58349"/>
        <dbReference type="ChEBI" id="CHEBI:136966"/>
        <dbReference type="EC" id="1.1.1.170"/>
    </reaction>
</comment>
<keyword evidence="16" id="KW-0520">NAD</keyword>
<evidence type="ECO:0000256" key="7">
    <source>
        <dbReference type="ARBA" id="ARBA00022677"/>
    </source>
</evidence>
<evidence type="ECO:0000256" key="28">
    <source>
        <dbReference type="ARBA" id="ARBA00052650"/>
    </source>
</evidence>
<evidence type="ECO:0000256" key="20">
    <source>
        <dbReference type="ARBA" id="ARBA00023221"/>
    </source>
</evidence>
<dbReference type="PANTHER" id="PTHR43245">
    <property type="entry name" value="BIFUNCTIONAL POLYMYXIN RESISTANCE PROTEIN ARNA"/>
    <property type="match status" value="1"/>
</dbReference>
<reference evidence="38" key="1">
    <citation type="journal article" date="2006" name="Science">
        <title>Ancient noncoding elements conserved in the human genome.</title>
        <authorList>
            <person name="Venkatesh B."/>
            <person name="Kirkness E.F."/>
            <person name="Loh Y.H."/>
            <person name="Halpern A.L."/>
            <person name="Lee A.P."/>
            <person name="Johnson J."/>
            <person name="Dandona N."/>
            <person name="Viswanathan L.D."/>
            <person name="Tay A."/>
            <person name="Venter J.C."/>
            <person name="Strausberg R.L."/>
            <person name="Brenner S."/>
        </authorList>
    </citation>
    <scope>NUCLEOTIDE SEQUENCE [LARGE SCALE GENOMIC DNA]</scope>
</reference>
<comment type="catalytic activity">
    <reaction evidence="29">
        <text>4beta-methylzymosterol-4alpha-carboxylate + NADP(+) = 3-dehydro-4-methylzymosterol + CO2 + NADPH</text>
        <dbReference type="Rhea" id="RHEA:33447"/>
        <dbReference type="ChEBI" id="CHEBI:16526"/>
        <dbReference type="ChEBI" id="CHEBI:50593"/>
        <dbReference type="ChEBI" id="CHEBI:57783"/>
        <dbReference type="ChEBI" id="CHEBI:58349"/>
        <dbReference type="ChEBI" id="CHEBI:64925"/>
        <dbReference type="EC" id="1.1.1.170"/>
    </reaction>
    <physiologicalReaction direction="left-to-right" evidence="29">
        <dbReference type="Rhea" id="RHEA:33448"/>
    </physiologicalReaction>
</comment>
<keyword evidence="10" id="KW-0256">Endoplasmic reticulum</keyword>
<comment type="catalytic activity">
    <reaction evidence="25">
        <text>4alpha-carboxy-4beta-methyl-5alpha-cholest-8-en-3beta-ol + NADP(+) = 4alpha-methyl-5alpha-cholest-8-en-3-one + CO2 + NADPH</text>
        <dbReference type="Rhea" id="RHEA:46828"/>
        <dbReference type="ChEBI" id="CHEBI:16526"/>
        <dbReference type="ChEBI" id="CHEBI:57783"/>
        <dbReference type="ChEBI" id="CHEBI:58349"/>
        <dbReference type="ChEBI" id="CHEBI:87047"/>
        <dbReference type="ChEBI" id="CHEBI:87050"/>
    </reaction>
    <physiologicalReaction direction="left-to-right" evidence="25">
        <dbReference type="Rhea" id="RHEA:46829"/>
    </physiologicalReaction>
</comment>
<keyword evidence="18 35" id="KW-0472">Membrane</keyword>
<comment type="subcellular location">
    <subcellularLocation>
        <location evidence="1">Endoplasmic reticulum membrane</location>
        <topology evidence="1">Single-pass membrane protein</topology>
    </subcellularLocation>
    <subcellularLocation>
        <location evidence="2">Lipid droplet</location>
    </subcellularLocation>
</comment>
<dbReference type="EC" id="1.1.1.170" evidence="32"/>
<comment type="similarity">
    <text evidence="3">Belongs to the 3-beta-HSD family.</text>
</comment>
<comment type="catalytic activity">
    <reaction evidence="27">
        <text>4beta-methylzymosterol-4alpha-carboxylate + NAD(+) = 3-dehydro-4-methylzymosterol + CO2 + NADH</text>
        <dbReference type="Rhea" id="RHEA:47160"/>
        <dbReference type="ChEBI" id="CHEBI:16526"/>
        <dbReference type="ChEBI" id="CHEBI:50593"/>
        <dbReference type="ChEBI" id="CHEBI:57540"/>
        <dbReference type="ChEBI" id="CHEBI:57945"/>
        <dbReference type="ChEBI" id="CHEBI:64925"/>
    </reaction>
    <physiologicalReaction direction="left-to-right" evidence="27">
        <dbReference type="Rhea" id="RHEA:47161"/>
    </physiologicalReaction>
</comment>
<keyword evidence="6" id="KW-0153">Cholesterol metabolism</keyword>
<evidence type="ECO:0000256" key="29">
    <source>
        <dbReference type="ARBA" id="ARBA00052679"/>
    </source>
</evidence>
<dbReference type="InterPro" id="IPR036291">
    <property type="entry name" value="NAD(P)-bd_dom_sf"/>
</dbReference>
<evidence type="ECO:0000259" key="36">
    <source>
        <dbReference type="Pfam" id="PF01073"/>
    </source>
</evidence>
<evidence type="ECO:0000256" key="26">
    <source>
        <dbReference type="ARBA" id="ARBA00051762"/>
    </source>
</evidence>
<comment type="catalytic activity">
    <reaction evidence="28">
        <text>4alpha-carboxy-5alpha-cholest-8-ene-3beta-ol + NAD(+) = 5alpha-cholest-8-en-3-one + CO2 + NADH</text>
        <dbReference type="Rhea" id="RHEA:47172"/>
        <dbReference type="ChEBI" id="CHEBI:16526"/>
        <dbReference type="ChEBI" id="CHEBI:57540"/>
        <dbReference type="ChEBI" id="CHEBI:57945"/>
        <dbReference type="ChEBI" id="CHEBI:87055"/>
        <dbReference type="ChEBI" id="CHEBI:87056"/>
    </reaction>
    <physiologicalReaction direction="left-to-right" evidence="28">
        <dbReference type="Rhea" id="RHEA:47173"/>
    </physiologicalReaction>
</comment>
<evidence type="ECO:0000256" key="13">
    <source>
        <dbReference type="ARBA" id="ARBA00022990"/>
    </source>
</evidence>
<dbReference type="OMA" id="STAHWFD"/>
<evidence type="ECO:0000313" key="37">
    <source>
        <dbReference type="Ensembl" id="ENSCMIP00000008739.1"/>
    </source>
</evidence>
<comment type="subunit">
    <text evidence="4">Homodimer.</text>
</comment>
<organism evidence="37 38">
    <name type="scientific">Callorhinchus milii</name>
    <name type="common">Ghost shark</name>
    <dbReference type="NCBI Taxonomy" id="7868"/>
    <lineage>
        <taxon>Eukaryota</taxon>
        <taxon>Metazoa</taxon>
        <taxon>Chordata</taxon>
        <taxon>Craniata</taxon>
        <taxon>Vertebrata</taxon>
        <taxon>Chondrichthyes</taxon>
        <taxon>Holocephali</taxon>
        <taxon>Chimaeriformes</taxon>
        <taxon>Callorhinchidae</taxon>
        <taxon>Callorhinchus</taxon>
    </lineage>
</organism>
<comment type="catalytic activity">
    <reaction evidence="26">
        <text>4alpha-carboxy-4beta-methyl-5alpha-cholest-8-en-3beta-ol + NAD(+) = 4alpha-methyl-5alpha-cholest-8-en-3-one + CO2 + NADH</text>
        <dbReference type="Rhea" id="RHEA:47168"/>
        <dbReference type="ChEBI" id="CHEBI:16526"/>
        <dbReference type="ChEBI" id="CHEBI:57540"/>
        <dbReference type="ChEBI" id="CHEBI:57945"/>
        <dbReference type="ChEBI" id="CHEBI:87047"/>
        <dbReference type="ChEBI" id="CHEBI:87050"/>
    </reaction>
    <physiologicalReaction direction="left-to-right" evidence="26">
        <dbReference type="Rhea" id="RHEA:47169"/>
    </physiologicalReaction>
</comment>
<keyword evidence="11" id="KW-0752">Steroid biosynthesis</keyword>
<evidence type="ECO:0000256" key="34">
    <source>
        <dbReference type="SAM" id="MobiDB-lite"/>
    </source>
</evidence>
<dbReference type="AlphaFoldDB" id="A0A4W3HGH2"/>
<name>A0A4W3HGH2_CALMI</name>
<keyword evidence="38" id="KW-1185">Reference proteome</keyword>
<evidence type="ECO:0000256" key="16">
    <source>
        <dbReference type="ARBA" id="ARBA00023027"/>
    </source>
</evidence>
<protein>
    <recommendedName>
        <fullName evidence="33">Sterol-4-alpha-carboxylate 3-dehydrogenase, decarboxylating</fullName>
        <ecNumber evidence="32">1.1.1.170</ecNumber>
    </recommendedName>
</protein>
<evidence type="ECO:0000256" key="1">
    <source>
        <dbReference type="ARBA" id="ARBA00004389"/>
    </source>
</evidence>
<evidence type="ECO:0000256" key="12">
    <source>
        <dbReference type="ARBA" id="ARBA00022989"/>
    </source>
</evidence>
<evidence type="ECO:0000256" key="2">
    <source>
        <dbReference type="ARBA" id="ARBA00004502"/>
    </source>
</evidence>
<dbReference type="InterPro" id="IPR050177">
    <property type="entry name" value="Lipid_A_modif_metabolic_enz"/>
</dbReference>
<evidence type="ECO:0000256" key="33">
    <source>
        <dbReference type="ARBA" id="ARBA00074569"/>
    </source>
</evidence>
<accession>A0A4W3HGH2</accession>
<keyword evidence="12 35" id="KW-1133">Transmembrane helix</keyword>
<dbReference type="InParanoid" id="A0A4W3HGH2"/>
<evidence type="ECO:0000256" key="10">
    <source>
        <dbReference type="ARBA" id="ARBA00022824"/>
    </source>
</evidence>
<comment type="catalytic activity">
    <reaction evidence="21">
        <text>4alpha-carboxyzymosterol + NAD(+) = zymosterone + CO2 + NADH</text>
        <dbReference type="Rhea" id="RHEA:47164"/>
        <dbReference type="ChEBI" id="CHEBI:16526"/>
        <dbReference type="ChEBI" id="CHEBI:52386"/>
        <dbReference type="ChEBI" id="CHEBI:57540"/>
        <dbReference type="ChEBI" id="CHEBI:57945"/>
        <dbReference type="ChEBI" id="CHEBI:143575"/>
    </reaction>
    <physiologicalReaction direction="left-to-right" evidence="21">
        <dbReference type="Rhea" id="RHEA:47165"/>
    </physiologicalReaction>
</comment>
<evidence type="ECO:0000256" key="35">
    <source>
        <dbReference type="SAM" id="Phobius"/>
    </source>
</evidence>
<dbReference type="Pfam" id="PF01073">
    <property type="entry name" value="3Beta_HSD"/>
    <property type="match status" value="1"/>
</dbReference>
<keyword evidence="20" id="KW-0753">Steroid metabolism</keyword>
<evidence type="ECO:0000256" key="5">
    <source>
        <dbReference type="ARBA" id="ARBA00022516"/>
    </source>
</evidence>
<evidence type="ECO:0000256" key="3">
    <source>
        <dbReference type="ARBA" id="ARBA00009219"/>
    </source>
</evidence>
<comment type="catalytic activity">
    <reaction evidence="24">
        <text>a 3beta-hydroxysteroid-4alpha-carboxylate + NAD(+) = a 3-oxosteroid + CO2 + NADH</text>
        <dbReference type="Rhea" id="RHEA:34775"/>
        <dbReference type="ChEBI" id="CHEBI:16526"/>
        <dbReference type="ChEBI" id="CHEBI:47788"/>
        <dbReference type="ChEBI" id="CHEBI:57540"/>
        <dbReference type="ChEBI" id="CHEBI:57945"/>
        <dbReference type="ChEBI" id="CHEBI:136966"/>
        <dbReference type="EC" id="1.1.1.170"/>
    </reaction>
</comment>
<keyword evidence="8 35" id="KW-0812">Transmembrane</keyword>
<evidence type="ECO:0000256" key="8">
    <source>
        <dbReference type="ARBA" id="ARBA00022692"/>
    </source>
</evidence>
<keyword evidence="13" id="KW-0007">Acetylation</keyword>
<evidence type="ECO:0000256" key="30">
    <source>
        <dbReference type="ARBA" id="ARBA00052802"/>
    </source>
</evidence>
<feature type="transmembrane region" description="Helical" evidence="35">
    <location>
        <begin position="364"/>
        <end position="383"/>
    </location>
</feature>
<reference evidence="37" key="4">
    <citation type="submission" date="2025-08" db="UniProtKB">
        <authorList>
            <consortium name="Ensembl"/>
        </authorList>
    </citation>
    <scope>IDENTIFICATION</scope>
</reference>
<dbReference type="Ensembl" id="ENSCMIT00000008984.1">
    <property type="protein sequence ID" value="ENSCMIP00000008739.1"/>
    <property type="gene ID" value="ENSCMIG00000004684.1"/>
</dbReference>
<evidence type="ECO:0000256" key="14">
    <source>
        <dbReference type="ARBA" id="ARBA00023002"/>
    </source>
</evidence>
<dbReference type="SUPFAM" id="SSF51735">
    <property type="entry name" value="NAD(P)-binding Rossmann-fold domains"/>
    <property type="match status" value="1"/>
</dbReference>
<keyword evidence="7" id="KW-0551">Lipid droplet</keyword>
<evidence type="ECO:0000256" key="11">
    <source>
        <dbReference type="ARBA" id="ARBA00022955"/>
    </source>
</evidence>
<evidence type="ECO:0000313" key="38">
    <source>
        <dbReference type="Proteomes" id="UP000314986"/>
    </source>
</evidence>
<evidence type="ECO:0000256" key="23">
    <source>
        <dbReference type="ARBA" id="ARBA00051034"/>
    </source>
</evidence>
<evidence type="ECO:0000256" key="24">
    <source>
        <dbReference type="ARBA" id="ARBA00051208"/>
    </source>
</evidence>
<dbReference type="GeneTree" id="ENSGT00940000158229"/>
<dbReference type="FunFam" id="3.40.50.720:FF:000251">
    <property type="entry name" value="Sterol-4-alpha-carboxylate 3-dehydrogenase, decarboxylating"/>
    <property type="match status" value="1"/>
</dbReference>
<dbReference type="GO" id="GO:0000252">
    <property type="term" value="F:3-beta-hydroxysteroid dehydrogenase [NAD(P)+]/C4-decarboxylase activity"/>
    <property type="evidence" value="ECO:0007669"/>
    <property type="project" value="UniProtKB-EC"/>
</dbReference>
<evidence type="ECO:0000256" key="17">
    <source>
        <dbReference type="ARBA" id="ARBA00023098"/>
    </source>
</evidence>
<keyword evidence="14" id="KW-0560">Oxidoreductase</keyword>
<sequence>MKRRGAVTCAEAERRITVSRLATASPASSPAHDQLAIGLAVAAVAGAMLDRMLPRAPIGSSRQAAGGGATVVSVTGGDRHTHTHTAQIAANRAEMATRSRAHKKCTVIGGSGFLGQHLVQKLLEKGFTVNILDVRKTFDKQGVQFFTADLCSKEDVLPAFQDVSVVFHCASPAPSSDNRELFYKVNYTGTKTIIEACKEAGVQKLVLTSSASVVFEGTDLKNGSEDLPYAEKPIDYYSQTKILQEKEVLRANNPDENFMTVAIRPHGIFGPQDPHLVPVLVQAAKSGKMKFMIGDGKNLVDFTYVDNVVHGLILAAENLHPNSPICGKAYHITNDEPIPFWTFLSQLLVGLNYEAPKYHIPYLLAYYLAFLLSLLVLILKPFVTIKPTFTPMRVALAGTFHYYSCERAKKELGYKPVVSLSEGVKNTVQSFTHLRQSG</sequence>
<dbReference type="Proteomes" id="UP000314986">
    <property type="component" value="Unassembled WGS sequence"/>
</dbReference>
<reference evidence="38" key="2">
    <citation type="journal article" date="2007" name="PLoS Biol.">
        <title>Survey sequencing and comparative analysis of the elephant shark (Callorhinchus milii) genome.</title>
        <authorList>
            <person name="Venkatesh B."/>
            <person name="Kirkness E.F."/>
            <person name="Loh Y.H."/>
            <person name="Halpern A.L."/>
            <person name="Lee A.P."/>
            <person name="Johnson J."/>
            <person name="Dandona N."/>
            <person name="Viswanathan L.D."/>
            <person name="Tay A."/>
            <person name="Venter J.C."/>
            <person name="Strausberg R.L."/>
            <person name="Brenner S."/>
        </authorList>
    </citation>
    <scope>NUCLEOTIDE SEQUENCE [LARGE SCALE GENOMIC DNA]</scope>
</reference>
<dbReference type="GO" id="GO:0006695">
    <property type="term" value="P:cholesterol biosynthetic process"/>
    <property type="evidence" value="ECO:0007669"/>
    <property type="project" value="UniProtKB-KW"/>
</dbReference>
<evidence type="ECO:0000256" key="6">
    <source>
        <dbReference type="ARBA" id="ARBA00022548"/>
    </source>
</evidence>
<evidence type="ECO:0000256" key="19">
    <source>
        <dbReference type="ARBA" id="ARBA00023166"/>
    </source>
</evidence>
<evidence type="ECO:0000256" key="15">
    <source>
        <dbReference type="ARBA" id="ARBA00023011"/>
    </source>
</evidence>
<dbReference type="GO" id="GO:0005789">
    <property type="term" value="C:endoplasmic reticulum membrane"/>
    <property type="evidence" value="ECO:0007669"/>
    <property type="project" value="UniProtKB-SubCell"/>
</dbReference>
<reference evidence="37" key="5">
    <citation type="submission" date="2025-09" db="UniProtKB">
        <authorList>
            <consortium name="Ensembl"/>
        </authorList>
    </citation>
    <scope>IDENTIFICATION</scope>
</reference>
<dbReference type="GO" id="GO:0005811">
    <property type="term" value="C:lipid droplet"/>
    <property type="evidence" value="ECO:0007669"/>
    <property type="project" value="UniProtKB-SubCell"/>
</dbReference>
<reference evidence="38" key="3">
    <citation type="journal article" date="2014" name="Nature">
        <title>Elephant shark genome provides unique insights into gnathostome evolution.</title>
        <authorList>
            <consortium name="International Elephant Shark Genome Sequencing Consortium"/>
            <person name="Venkatesh B."/>
            <person name="Lee A.P."/>
            <person name="Ravi V."/>
            <person name="Maurya A.K."/>
            <person name="Lian M.M."/>
            <person name="Swann J.B."/>
            <person name="Ohta Y."/>
            <person name="Flajnik M.F."/>
            <person name="Sutoh Y."/>
            <person name="Kasahara M."/>
            <person name="Hoon S."/>
            <person name="Gangu V."/>
            <person name="Roy S.W."/>
            <person name="Irimia M."/>
            <person name="Korzh V."/>
            <person name="Kondrychyn I."/>
            <person name="Lim Z.W."/>
            <person name="Tay B.H."/>
            <person name="Tohari S."/>
            <person name="Kong K.W."/>
            <person name="Ho S."/>
            <person name="Lorente-Galdos B."/>
            <person name="Quilez J."/>
            <person name="Marques-Bonet T."/>
            <person name="Raney B.J."/>
            <person name="Ingham P.W."/>
            <person name="Tay A."/>
            <person name="Hillier L.W."/>
            <person name="Minx P."/>
            <person name="Boehm T."/>
            <person name="Wilson R.K."/>
            <person name="Brenner S."/>
            <person name="Warren W.C."/>
        </authorList>
    </citation>
    <scope>NUCLEOTIDE SEQUENCE [LARGE SCALE GENOMIC DNA]</scope>
</reference>
<dbReference type="InterPro" id="IPR002225">
    <property type="entry name" value="3Beta_OHSteriod_DH/Estase"/>
</dbReference>
<evidence type="ECO:0000256" key="31">
    <source>
        <dbReference type="ARBA" id="ARBA00060653"/>
    </source>
</evidence>
<feature type="domain" description="3-beta hydroxysteroid dehydrogenase/isomerase" evidence="36">
    <location>
        <begin position="107"/>
        <end position="357"/>
    </location>
</feature>
<evidence type="ECO:0000256" key="18">
    <source>
        <dbReference type="ARBA" id="ARBA00023136"/>
    </source>
</evidence>
<comment type="pathway">
    <text evidence="31">Steroid biosynthesis; zymosterol biosynthesis; zymosterol from lanosterol: step 4/6.</text>
</comment>
<evidence type="ECO:0000256" key="22">
    <source>
        <dbReference type="ARBA" id="ARBA00051020"/>
    </source>
</evidence>
<keyword evidence="17" id="KW-0443">Lipid metabolism</keyword>
<proteinExistence type="inferred from homology"/>
<keyword evidence="19" id="KW-1207">Sterol metabolism</keyword>
<evidence type="ECO:0000256" key="25">
    <source>
        <dbReference type="ARBA" id="ARBA00051429"/>
    </source>
</evidence>
<evidence type="ECO:0000256" key="27">
    <source>
        <dbReference type="ARBA" id="ARBA00051958"/>
    </source>
</evidence>
<keyword evidence="15" id="KW-0756">Sterol biosynthesis</keyword>
<evidence type="ECO:0000256" key="4">
    <source>
        <dbReference type="ARBA" id="ARBA00011738"/>
    </source>
</evidence>
<feature type="region of interest" description="Disordered" evidence="34">
    <location>
        <begin position="58"/>
        <end position="78"/>
    </location>
</feature>
<dbReference type="PANTHER" id="PTHR43245:SF51">
    <property type="entry name" value="SHORT CHAIN DEHYDROGENASE_REDUCTASE FAMILY 42E, MEMBER 2"/>
    <property type="match status" value="1"/>
</dbReference>
<comment type="catalytic activity">
    <reaction evidence="30">
        <text>4alpha-carboxyzymosterol + NADP(+) = zymosterone + CO2 + NADPH</text>
        <dbReference type="Rhea" id="RHEA:33455"/>
        <dbReference type="ChEBI" id="CHEBI:16526"/>
        <dbReference type="ChEBI" id="CHEBI:52386"/>
        <dbReference type="ChEBI" id="CHEBI:57783"/>
        <dbReference type="ChEBI" id="CHEBI:58349"/>
        <dbReference type="ChEBI" id="CHEBI:143575"/>
    </reaction>
    <physiologicalReaction direction="left-to-right" evidence="30">
        <dbReference type="Rhea" id="RHEA:33456"/>
    </physiologicalReaction>
</comment>
<gene>
    <name evidence="37" type="primary">nsdhl</name>
</gene>